<dbReference type="InterPro" id="IPR012292">
    <property type="entry name" value="Globin/Proto"/>
</dbReference>
<protein>
    <submittedName>
        <fullName evidence="5">Uncharacterized protein</fullName>
    </submittedName>
</protein>
<dbReference type="InterPro" id="IPR002048">
    <property type="entry name" value="EF_hand_dom"/>
</dbReference>
<dbReference type="Gene3D" id="1.10.490.10">
    <property type="entry name" value="Globins"/>
    <property type="match status" value="1"/>
</dbReference>
<dbReference type="Pfam" id="PF00042">
    <property type="entry name" value="Globin"/>
    <property type="match status" value="1"/>
</dbReference>
<keyword evidence="2" id="KW-0479">Metal-binding</keyword>
<evidence type="ECO:0000256" key="2">
    <source>
        <dbReference type="RuleBase" id="RU000356"/>
    </source>
</evidence>
<dbReference type="SUPFAM" id="SSF46458">
    <property type="entry name" value="Globin-like"/>
    <property type="match status" value="1"/>
</dbReference>
<keyword evidence="2" id="KW-0561">Oxygen transport</keyword>
<dbReference type="GO" id="GO:0071500">
    <property type="term" value="P:cellular response to nitrosative stress"/>
    <property type="evidence" value="ECO:0007669"/>
    <property type="project" value="TreeGrafter"/>
</dbReference>
<dbReference type="Pfam" id="PF13833">
    <property type="entry name" value="EF-hand_8"/>
    <property type="match status" value="1"/>
</dbReference>
<evidence type="ECO:0000259" key="4">
    <source>
        <dbReference type="PROSITE" id="PS50222"/>
    </source>
</evidence>
<keyword evidence="2" id="KW-0813">Transport</keyword>
<dbReference type="PROSITE" id="PS00018">
    <property type="entry name" value="EF_HAND_1"/>
    <property type="match status" value="2"/>
</dbReference>
<dbReference type="SMART" id="SM00054">
    <property type="entry name" value="EFh"/>
    <property type="match status" value="2"/>
</dbReference>
<dbReference type="EMBL" id="HBJA01076665">
    <property type="protein sequence ID" value="CAE0815730.1"/>
    <property type="molecule type" value="Transcribed_RNA"/>
</dbReference>
<sequence>MSYSPRVAAAAALSPRGAMSPRGELPRMDSTIPLPRLESQALPRLESTVDALGGIAEGLEMTQESFVLYALARGLSADEANAVFEEADLNHDGTLQKDEVEKALMSTVTMYVTSDEFVEHRRLLKECWPTVLENKDTVINQFYDHLFEENPVVKPLFEGIHMETQKRMLASVLNTLVNGLDDVGAIVPKLQKLGQRHVGYGAKPEYYGAVGGSLIHALQTQLSDTWDDQLANAWVSVYGLVVKVMLSAEKSERKFAKAIDTLEGIGQDVEMTRAAFVKYAADRGLPAEEANALFDEADENEDGTLQAHEVLNIVGKFKALRQASSA</sequence>
<dbReference type="SUPFAM" id="SSF47473">
    <property type="entry name" value="EF-hand"/>
    <property type="match status" value="1"/>
</dbReference>
<feature type="domain" description="EF-hand" evidence="4">
    <location>
        <begin position="75"/>
        <end position="110"/>
    </location>
</feature>
<dbReference type="InterPro" id="IPR011992">
    <property type="entry name" value="EF-hand-dom_pair"/>
</dbReference>
<dbReference type="GO" id="GO:0020037">
    <property type="term" value="F:heme binding"/>
    <property type="evidence" value="ECO:0007669"/>
    <property type="project" value="InterPro"/>
</dbReference>
<evidence type="ECO:0000313" key="5">
    <source>
        <dbReference type="EMBL" id="CAE0815730.1"/>
    </source>
</evidence>
<dbReference type="GO" id="GO:0046210">
    <property type="term" value="P:nitric oxide catabolic process"/>
    <property type="evidence" value="ECO:0007669"/>
    <property type="project" value="TreeGrafter"/>
</dbReference>
<accession>A0A7S4FUN0</accession>
<dbReference type="AlphaFoldDB" id="A0A7S4FUN0"/>
<feature type="domain" description="Globin" evidence="3">
    <location>
        <begin position="111"/>
        <end position="250"/>
    </location>
</feature>
<keyword evidence="2" id="KW-0408">Iron</keyword>
<dbReference type="PANTHER" id="PTHR43396">
    <property type="entry name" value="FLAVOHEMOPROTEIN"/>
    <property type="match status" value="1"/>
</dbReference>
<dbReference type="InterPro" id="IPR009050">
    <property type="entry name" value="Globin-like_sf"/>
</dbReference>
<dbReference type="InterPro" id="IPR000971">
    <property type="entry name" value="Globin"/>
</dbReference>
<dbReference type="GO" id="GO:0019825">
    <property type="term" value="F:oxygen binding"/>
    <property type="evidence" value="ECO:0007669"/>
    <property type="project" value="InterPro"/>
</dbReference>
<proteinExistence type="inferred from homology"/>
<evidence type="ECO:0000259" key="3">
    <source>
        <dbReference type="PROSITE" id="PS01033"/>
    </source>
</evidence>
<dbReference type="PANTHER" id="PTHR43396:SF6">
    <property type="entry name" value="ABL201WP"/>
    <property type="match status" value="1"/>
</dbReference>
<organism evidence="5">
    <name type="scientific">Eutreptiella gymnastica</name>
    <dbReference type="NCBI Taxonomy" id="73025"/>
    <lineage>
        <taxon>Eukaryota</taxon>
        <taxon>Discoba</taxon>
        <taxon>Euglenozoa</taxon>
        <taxon>Euglenida</taxon>
        <taxon>Spirocuta</taxon>
        <taxon>Euglenophyceae</taxon>
        <taxon>Eutreptiales</taxon>
        <taxon>Eutreptiaceae</taxon>
        <taxon>Eutreptiella</taxon>
    </lineage>
</organism>
<dbReference type="PROSITE" id="PS01033">
    <property type="entry name" value="GLOBIN"/>
    <property type="match status" value="1"/>
</dbReference>
<name>A0A7S4FUN0_9EUGL</name>
<dbReference type="GO" id="GO:0005344">
    <property type="term" value="F:oxygen carrier activity"/>
    <property type="evidence" value="ECO:0007669"/>
    <property type="project" value="UniProtKB-KW"/>
</dbReference>
<comment type="similarity">
    <text evidence="2">Belongs to the globin family.</text>
</comment>
<evidence type="ECO:0000256" key="1">
    <source>
        <dbReference type="ARBA" id="ARBA00022837"/>
    </source>
</evidence>
<keyword evidence="2" id="KW-0349">Heme</keyword>
<dbReference type="GO" id="GO:0008941">
    <property type="term" value="F:nitric oxide dioxygenase NAD(P)H activity"/>
    <property type="evidence" value="ECO:0007669"/>
    <property type="project" value="TreeGrafter"/>
</dbReference>
<dbReference type="GO" id="GO:0071949">
    <property type="term" value="F:FAD binding"/>
    <property type="evidence" value="ECO:0007669"/>
    <property type="project" value="TreeGrafter"/>
</dbReference>
<dbReference type="Pfam" id="PF13202">
    <property type="entry name" value="EF-hand_5"/>
    <property type="match status" value="1"/>
</dbReference>
<dbReference type="GO" id="GO:0005509">
    <property type="term" value="F:calcium ion binding"/>
    <property type="evidence" value="ECO:0007669"/>
    <property type="project" value="InterPro"/>
</dbReference>
<keyword evidence="1" id="KW-0106">Calcium</keyword>
<gene>
    <name evidence="5" type="ORF">EGYM00163_LOCUS26888</name>
</gene>
<dbReference type="PROSITE" id="PS50222">
    <property type="entry name" value="EF_HAND_2"/>
    <property type="match status" value="2"/>
</dbReference>
<reference evidence="5" key="1">
    <citation type="submission" date="2021-01" db="EMBL/GenBank/DDBJ databases">
        <authorList>
            <person name="Corre E."/>
            <person name="Pelletier E."/>
            <person name="Niang G."/>
            <person name="Scheremetjew M."/>
            <person name="Finn R."/>
            <person name="Kale V."/>
            <person name="Holt S."/>
            <person name="Cochrane G."/>
            <person name="Meng A."/>
            <person name="Brown T."/>
            <person name="Cohen L."/>
        </authorList>
    </citation>
    <scope>NUCLEOTIDE SEQUENCE</scope>
    <source>
        <strain evidence="5">CCMP1594</strain>
    </source>
</reference>
<dbReference type="Gene3D" id="1.10.238.10">
    <property type="entry name" value="EF-hand"/>
    <property type="match status" value="1"/>
</dbReference>
<dbReference type="InterPro" id="IPR018247">
    <property type="entry name" value="EF_Hand_1_Ca_BS"/>
</dbReference>
<feature type="domain" description="EF-hand" evidence="4">
    <location>
        <begin position="285"/>
        <end position="320"/>
    </location>
</feature>